<reference evidence="7" key="1">
    <citation type="submission" date="2021-01" db="EMBL/GenBank/DDBJ databases">
        <authorList>
            <person name="Corre E."/>
            <person name="Pelletier E."/>
            <person name="Niang G."/>
            <person name="Scheremetjew M."/>
            <person name="Finn R."/>
            <person name="Kale V."/>
            <person name="Holt S."/>
            <person name="Cochrane G."/>
            <person name="Meng A."/>
            <person name="Brown T."/>
            <person name="Cohen L."/>
        </authorList>
    </citation>
    <scope>NUCLEOTIDE SEQUENCE</scope>
    <source>
        <strain evidence="7">CCMP1661</strain>
    </source>
</reference>
<dbReference type="Gene3D" id="3.40.50.150">
    <property type="entry name" value="Vaccinia Virus protein VP39"/>
    <property type="match status" value="1"/>
</dbReference>
<keyword evidence="1" id="KW-0489">Methyltransferase</keyword>
<dbReference type="InterPro" id="IPR036388">
    <property type="entry name" value="WH-like_DNA-bd_sf"/>
</dbReference>
<sequence>MGNKKSRAAATPPPEVVAMDMVLGVWRSQALVSFVKSGLPDAMSSDDYTDAETLAAKLNLNANAIHRLLRFLSTLDVCIEDKVGGRYKLGPVGEVCSKSHPKSVAGKVLLEGSTQHISMWRCLPEFLKTGEKVTNSAFGYQSYWEMCSSDSAHLKLFQEAMSSYTNEEAAMLKVEALSPTLDLSEYDIICDLGGAEGALSKALAGRFPGSTYILADLKEAVDRIDDSALPPKFEKAACDFFKEESIPFAHAYLLKHILHDWNEEKCVQILENIKARNPQAKVFVMEFGPMPGPNVPHLSKIFDIHMAISVDGHERTQQEYNDLFYKSKYALAKTHLLAGGNYPLYVQEIETTSWAQRS</sequence>
<dbReference type="Gene3D" id="1.10.10.10">
    <property type="entry name" value="Winged helix-like DNA-binding domain superfamily/Winged helix DNA-binding domain"/>
    <property type="match status" value="1"/>
</dbReference>
<evidence type="ECO:0000259" key="6">
    <source>
        <dbReference type="Pfam" id="PF08100"/>
    </source>
</evidence>
<proteinExistence type="predicted"/>
<dbReference type="GO" id="GO:0032259">
    <property type="term" value="P:methylation"/>
    <property type="evidence" value="ECO:0007669"/>
    <property type="project" value="UniProtKB-KW"/>
</dbReference>
<feature type="domain" description="O-methyltransferase dimerisation" evidence="6">
    <location>
        <begin position="19"/>
        <end position="96"/>
    </location>
</feature>
<dbReference type="InterPro" id="IPR001077">
    <property type="entry name" value="COMT_C"/>
</dbReference>
<dbReference type="SUPFAM" id="SSF46785">
    <property type="entry name" value="Winged helix' DNA-binding domain"/>
    <property type="match status" value="1"/>
</dbReference>
<gene>
    <name evidence="7" type="ORF">FJAP1339_LOCUS1489</name>
</gene>
<feature type="domain" description="O-methyltransferase C-terminal" evidence="5">
    <location>
        <begin position="120"/>
        <end position="327"/>
    </location>
</feature>
<evidence type="ECO:0000256" key="1">
    <source>
        <dbReference type="ARBA" id="ARBA00022603"/>
    </source>
</evidence>
<evidence type="ECO:0000256" key="4">
    <source>
        <dbReference type="PIRSR" id="PIRSR005739-1"/>
    </source>
</evidence>
<dbReference type="InterPro" id="IPR029063">
    <property type="entry name" value="SAM-dependent_MTases_sf"/>
</dbReference>
<feature type="active site" description="Proton acceptor" evidence="4">
    <location>
        <position position="259"/>
    </location>
</feature>
<name>A0A7S2XUE1_9STRA</name>
<dbReference type="SUPFAM" id="SSF53335">
    <property type="entry name" value="S-adenosyl-L-methionine-dependent methyltransferases"/>
    <property type="match status" value="1"/>
</dbReference>
<dbReference type="PIRSF" id="PIRSF005739">
    <property type="entry name" value="O-mtase"/>
    <property type="match status" value="1"/>
</dbReference>
<dbReference type="AlphaFoldDB" id="A0A7S2XUE1"/>
<evidence type="ECO:0000259" key="5">
    <source>
        <dbReference type="Pfam" id="PF00891"/>
    </source>
</evidence>
<dbReference type="EMBL" id="HBHR01003242">
    <property type="protein sequence ID" value="CAD9858970.1"/>
    <property type="molecule type" value="Transcribed_RNA"/>
</dbReference>
<dbReference type="InterPro" id="IPR016461">
    <property type="entry name" value="COMT-like"/>
</dbReference>
<dbReference type="InterPro" id="IPR012967">
    <property type="entry name" value="COMT_dimerisation"/>
</dbReference>
<organism evidence="7">
    <name type="scientific">Fibrocapsa japonica</name>
    <dbReference type="NCBI Taxonomy" id="94617"/>
    <lineage>
        <taxon>Eukaryota</taxon>
        <taxon>Sar</taxon>
        <taxon>Stramenopiles</taxon>
        <taxon>Ochrophyta</taxon>
        <taxon>Raphidophyceae</taxon>
        <taxon>Chattonellales</taxon>
        <taxon>Chattonellaceae</taxon>
        <taxon>Fibrocapsa</taxon>
    </lineage>
</organism>
<keyword evidence="2" id="KW-0808">Transferase</keyword>
<dbReference type="GO" id="GO:0046983">
    <property type="term" value="F:protein dimerization activity"/>
    <property type="evidence" value="ECO:0007669"/>
    <property type="project" value="InterPro"/>
</dbReference>
<accession>A0A7S2XUE1</accession>
<keyword evidence="3" id="KW-0949">S-adenosyl-L-methionine</keyword>
<dbReference type="PANTHER" id="PTHR43712">
    <property type="entry name" value="PUTATIVE (AFU_ORTHOLOGUE AFUA_4G14580)-RELATED"/>
    <property type="match status" value="1"/>
</dbReference>
<dbReference type="PANTHER" id="PTHR43712:SF2">
    <property type="entry name" value="O-METHYLTRANSFERASE CICE"/>
    <property type="match status" value="1"/>
</dbReference>
<protein>
    <recommendedName>
        <fullName evidence="8">O-methyltransferase domain-containing protein</fullName>
    </recommendedName>
</protein>
<dbReference type="InterPro" id="IPR036390">
    <property type="entry name" value="WH_DNA-bd_sf"/>
</dbReference>
<dbReference type="GO" id="GO:0008171">
    <property type="term" value="F:O-methyltransferase activity"/>
    <property type="evidence" value="ECO:0007669"/>
    <property type="project" value="InterPro"/>
</dbReference>
<evidence type="ECO:0000313" key="7">
    <source>
        <dbReference type="EMBL" id="CAD9858970.1"/>
    </source>
</evidence>
<evidence type="ECO:0000256" key="2">
    <source>
        <dbReference type="ARBA" id="ARBA00022679"/>
    </source>
</evidence>
<dbReference type="Pfam" id="PF00891">
    <property type="entry name" value="Methyltransf_2"/>
    <property type="match status" value="1"/>
</dbReference>
<dbReference type="PROSITE" id="PS51683">
    <property type="entry name" value="SAM_OMT_II"/>
    <property type="match status" value="1"/>
</dbReference>
<dbReference type="Pfam" id="PF08100">
    <property type="entry name" value="Dimerisation"/>
    <property type="match status" value="1"/>
</dbReference>
<evidence type="ECO:0000256" key="3">
    <source>
        <dbReference type="ARBA" id="ARBA00022691"/>
    </source>
</evidence>
<evidence type="ECO:0008006" key="8">
    <source>
        <dbReference type="Google" id="ProtNLM"/>
    </source>
</evidence>